<evidence type="ECO:0000313" key="3">
    <source>
        <dbReference type="Proteomes" id="UP000176751"/>
    </source>
</evidence>
<evidence type="ECO:0000256" key="1">
    <source>
        <dbReference type="SAM" id="Phobius"/>
    </source>
</evidence>
<comment type="caution">
    <text evidence="2">The sequence shown here is derived from an EMBL/GenBank/DDBJ whole genome shotgun (WGS) entry which is preliminary data.</text>
</comment>
<organism evidence="2 3">
    <name type="scientific">Candidatus Curtissbacteria bacterium RIFOXYA1_FULL_41_14</name>
    <dbReference type="NCBI Taxonomy" id="1797737"/>
    <lineage>
        <taxon>Bacteria</taxon>
        <taxon>Candidatus Curtissiibacteriota</taxon>
    </lineage>
</organism>
<protein>
    <submittedName>
        <fullName evidence="2">Uncharacterized protein</fullName>
    </submittedName>
</protein>
<keyword evidence="1" id="KW-1133">Transmembrane helix</keyword>
<dbReference type="EMBL" id="MFCA01000022">
    <property type="protein sequence ID" value="OGE01889.1"/>
    <property type="molecule type" value="Genomic_DNA"/>
</dbReference>
<name>A0A1F5HCT4_9BACT</name>
<dbReference type="AlphaFoldDB" id="A0A1F5HCT4"/>
<proteinExistence type="predicted"/>
<dbReference type="Proteomes" id="UP000176751">
    <property type="component" value="Unassembled WGS sequence"/>
</dbReference>
<evidence type="ECO:0000313" key="2">
    <source>
        <dbReference type="EMBL" id="OGE01889.1"/>
    </source>
</evidence>
<sequence length="129" mass="14215">MQSDSLPTLTPQPQVEVSPKKQFNLEKVFGLILLFAGIIMISASILLIFRILTGVQKPPQVFNITAPTTSLSIPNLPEGIELPQTKIIPDELYNGIINIGLFYLLMMFVASSGAKFADIGIKLMKKIRD</sequence>
<feature type="transmembrane region" description="Helical" evidence="1">
    <location>
        <begin position="96"/>
        <end position="117"/>
    </location>
</feature>
<keyword evidence="1" id="KW-0812">Transmembrane</keyword>
<keyword evidence="1" id="KW-0472">Membrane</keyword>
<reference evidence="2 3" key="1">
    <citation type="journal article" date="2016" name="Nat. Commun.">
        <title>Thousands of microbial genomes shed light on interconnected biogeochemical processes in an aquifer system.</title>
        <authorList>
            <person name="Anantharaman K."/>
            <person name="Brown C.T."/>
            <person name="Hug L.A."/>
            <person name="Sharon I."/>
            <person name="Castelle C.J."/>
            <person name="Probst A.J."/>
            <person name="Thomas B.C."/>
            <person name="Singh A."/>
            <person name="Wilkins M.J."/>
            <person name="Karaoz U."/>
            <person name="Brodie E.L."/>
            <person name="Williams K.H."/>
            <person name="Hubbard S.S."/>
            <person name="Banfield J.F."/>
        </authorList>
    </citation>
    <scope>NUCLEOTIDE SEQUENCE [LARGE SCALE GENOMIC DNA]</scope>
</reference>
<feature type="transmembrane region" description="Helical" evidence="1">
    <location>
        <begin position="28"/>
        <end position="52"/>
    </location>
</feature>
<gene>
    <name evidence="2" type="ORF">A2196_04745</name>
</gene>
<accession>A0A1F5HCT4</accession>